<dbReference type="SUPFAM" id="SSF55729">
    <property type="entry name" value="Acyl-CoA N-acyltransferases (Nat)"/>
    <property type="match status" value="1"/>
</dbReference>
<feature type="domain" description="N-acetyltransferase" evidence="2">
    <location>
        <begin position="133"/>
        <end position="194"/>
    </location>
</feature>
<evidence type="ECO:0000259" key="2">
    <source>
        <dbReference type="Pfam" id="PF13508"/>
    </source>
</evidence>
<dbReference type="PANTHER" id="PTHR42791:SF2">
    <property type="entry name" value="N-ACETYLTRANSFERASE DOMAIN-CONTAINING PROTEIN"/>
    <property type="match status" value="1"/>
</dbReference>
<dbReference type="PANTHER" id="PTHR42791">
    <property type="entry name" value="GNAT FAMILY ACETYLTRANSFERASE"/>
    <property type="match status" value="1"/>
</dbReference>
<dbReference type="CDD" id="cd04301">
    <property type="entry name" value="NAT_SF"/>
    <property type="match status" value="1"/>
</dbReference>
<proteinExistence type="predicted"/>
<keyword evidence="4" id="KW-1185">Reference proteome</keyword>
<dbReference type="EMBL" id="CAJPDR010000611">
    <property type="protein sequence ID" value="CAF9940610.1"/>
    <property type="molecule type" value="Genomic_DNA"/>
</dbReference>
<dbReference type="InterPro" id="IPR052523">
    <property type="entry name" value="Trichothecene_AcTrans"/>
</dbReference>
<dbReference type="GO" id="GO:0016747">
    <property type="term" value="F:acyltransferase activity, transferring groups other than amino-acyl groups"/>
    <property type="evidence" value="ECO:0007669"/>
    <property type="project" value="InterPro"/>
</dbReference>
<organism evidence="3 4">
    <name type="scientific">Alectoria fallacina</name>
    <dbReference type="NCBI Taxonomy" id="1903189"/>
    <lineage>
        <taxon>Eukaryota</taxon>
        <taxon>Fungi</taxon>
        <taxon>Dikarya</taxon>
        <taxon>Ascomycota</taxon>
        <taxon>Pezizomycotina</taxon>
        <taxon>Lecanoromycetes</taxon>
        <taxon>OSLEUM clade</taxon>
        <taxon>Lecanoromycetidae</taxon>
        <taxon>Lecanorales</taxon>
        <taxon>Lecanorineae</taxon>
        <taxon>Parmeliaceae</taxon>
        <taxon>Alectoria</taxon>
    </lineage>
</organism>
<dbReference type="InterPro" id="IPR000182">
    <property type="entry name" value="GNAT_dom"/>
</dbReference>
<evidence type="ECO:0000256" key="1">
    <source>
        <dbReference type="SAM" id="MobiDB-lite"/>
    </source>
</evidence>
<evidence type="ECO:0000313" key="4">
    <source>
        <dbReference type="Proteomes" id="UP000664203"/>
    </source>
</evidence>
<dbReference type="Pfam" id="PF13508">
    <property type="entry name" value="Acetyltransf_7"/>
    <property type="match status" value="1"/>
</dbReference>
<dbReference type="InterPro" id="IPR016181">
    <property type="entry name" value="Acyl_CoA_acyltransferase"/>
</dbReference>
<evidence type="ECO:0000313" key="3">
    <source>
        <dbReference type="EMBL" id="CAF9940610.1"/>
    </source>
</evidence>
<accession>A0A8H3PHT2</accession>
<dbReference type="Gene3D" id="3.40.630.30">
    <property type="match status" value="1"/>
</dbReference>
<feature type="region of interest" description="Disordered" evidence="1">
    <location>
        <begin position="87"/>
        <end position="111"/>
    </location>
</feature>
<gene>
    <name evidence="3" type="ORF">ALECFALPRED_008774</name>
</gene>
<protein>
    <recommendedName>
        <fullName evidence="2">N-acetyltransferase domain-containing protein</fullName>
    </recommendedName>
</protein>
<dbReference type="OrthoDB" id="4738875at2759"/>
<comment type="caution">
    <text evidence="3">The sequence shown here is derived from an EMBL/GenBank/DDBJ whole genome shotgun (WGS) entry which is preliminary data.</text>
</comment>
<name>A0A8H3PHT2_9LECA</name>
<sequence length="224" mass="25563">MSNFVLSPATLPDLPGIAKVSRAAFKESRHSVSYWMFPQDNEKAIYEWRLNGITNIFKNLSCCSYTKLVDTTADRIVAFALWEAPHRPETDEEKAKKEQEKKEKGDEDAELPEGTNVQLMHDYDAEVERMRAKYVDREKDHILRAIATLPEYQGKGCASKLLQSGLEKIDAEGAKSWLEATPQGQPLYAKFDWKVVDEIVLDLEKYGYGEWVQRITVMGRAAQT</sequence>
<dbReference type="Proteomes" id="UP000664203">
    <property type="component" value="Unassembled WGS sequence"/>
</dbReference>
<feature type="compositionally biased region" description="Basic and acidic residues" evidence="1">
    <location>
        <begin position="87"/>
        <end position="105"/>
    </location>
</feature>
<dbReference type="AlphaFoldDB" id="A0A8H3PHT2"/>
<reference evidence="3" key="1">
    <citation type="submission" date="2021-03" db="EMBL/GenBank/DDBJ databases">
        <authorList>
            <person name="Tagirdzhanova G."/>
        </authorList>
    </citation>
    <scope>NUCLEOTIDE SEQUENCE</scope>
</reference>